<dbReference type="Pfam" id="PF03702">
    <property type="entry name" value="AnmK"/>
    <property type="match status" value="1"/>
</dbReference>
<dbReference type="UniPathway" id="UPA00343"/>
<comment type="catalytic activity">
    <reaction evidence="1">
        <text>1,6-anhydro-N-acetyl-beta-muramate + ATP + H2O = N-acetyl-D-muramate 6-phosphate + ADP + H(+)</text>
        <dbReference type="Rhea" id="RHEA:24952"/>
        <dbReference type="ChEBI" id="CHEBI:15377"/>
        <dbReference type="ChEBI" id="CHEBI:15378"/>
        <dbReference type="ChEBI" id="CHEBI:30616"/>
        <dbReference type="ChEBI" id="CHEBI:58690"/>
        <dbReference type="ChEBI" id="CHEBI:58722"/>
        <dbReference type="ChEBI" id="CHEBI:456216"/>
        <dbReference type="EC" id="2.7.1.170"/>
    </reaction>
</comment>
<comment type="caution">
    <text evidence="2">The sequence shown here is derived from an EMBL/GenBank/DDBJ whole genome shotgun (WGS) entry which is preliminary data.</text>
</comment>
<comment type="function">
    <text evidence="1">Catalyzes the specific phosphorylation of 1,6-anhydro-N-acetylmuramic acid (anhMurNAc) with the simultaneous cleavage of the 1,6-anhydro ring, generating MurNAc-6-P. Is required for the utilization of anhMurNAc either imported from the medium or derived from its own cell wall murein, and thus plays a role in cell wall recycling.</text>
</comment>
<dbReference type="Proteomes" id="UP000322791">
    <property type="component" value="Unassembled WGS sequence"/>
</dbReference>
<keyword evidence="3" id="KW-1185">Reference proteome</keyword>
<evidence type="ECO:0000256" key="1">
    <source>
        <dbReference type="HAMAP-Rule" id="MF_01270"/>
    </source>
</evidence>
<evidence type="ECO:0000313" key="2">
    <source>
        <dbReference type="EMBL" id="TYZ13281.1"/>
    </source>
</evidence>
<organism evidence="2 3">
    <name type="scientific">Hymenobacter lutimineralis</name>
    <dbReference type="NCBI Taxonomy" id="2606448"/>
    <lineage>
        <taxon>Bacteria</taxon>
        <taxon>Pseudomonadati</taxon>
        <taxon>Bacteroidota</taxon>
        <taxon>Cytophagia</taxon>
        <taxon>Cytophagales</taxon>
        <taxon>Hymenobacteraceae</taxon>
        <taxon>Hymenobacter</taxon>
    </lineage>
</organism>
<keyword evidence="1 2" id="KW-0418">Kinase</keyword>
<sequence>MTFFDFCAHTFTKARKPLNPHVARLYQLAQQPSRRVVGLMSGTSLDGLDVALCCVHGHGTSTKLELEQFTTVPYSDTVRHRIRQVFAQPQVSLEYLTLLHPWIGQLHADMVLDCLRAWQVPPEAVDLLASHGQTVFHAPHHQHQQPDFAGRSATLQLGDGDQLAVRTGIITVSDFRQKHVAAGGEGAPLATYGDYLLLSSSTEARVLLNLGGIANFTFLPRLGDASLLPFSTDAGPGNTLLDATVRQRLPELAYDEGGKLAAAGKVHAGLLAHLLNASFFTAPVPKTTGPELFSAAYVRQAQERTQTQHLPLEDLLATLTEVSAAGVALALEQTCGKQPALAIYASGGGVHNAALLAALQRRLPACTFATTSSLGVPPDAKEAILFALLANETVAGTPLAVPLAGIPAVLCGKISLPA</sequence>
<keyword evidence="1" id="KW-0808">Transferase</keyword>
<dbReference type="GO" id="GO:0097175">
    <property type="term" value="P:1,6-anhydro-N-acetyl-beta-muramic acid catabolic process"/>
    <property type="evidence" value="ECO:0007669"/>
    <property type="project" value="UniProtKB-UniRule"/>
</dbReference>
<dbReference type="Gene3D" id="3.30.420.40">
    <property type="match status" value="2"/>
</dbReference>
<comment type="pathway">
    <text evidence="1">Cell wall biogenesis; peptidoglycan recycling.</text>
</comment>
<dbReference type="UniPathway" id="UPA00544"/>
<keyword evidence="1" id="KW-0067">ATP-binding</keyword>
<gene>
    <name evidence="1" type="primary">anmK</name>
    <name evidence="2" type="ORF">FY528_02385</name>
</gene>
<name>A0A5D6VBC9_9BACT</name>
<dbReference type="EMBL" id="VTHL01000002">
    <property type="protein sequence ID" value="TYZ13281.1"/>
    <property type="molecule type" value="Genomic_DNA"/>
</dbReference>
<comment type="similarity">
    <text evidence="1">Belongs to the anhydro-N-acetylmuramic acid kinase family.</text>
</comment>
<comment type="pathway">
    <text evidence="1">Amino-sugar metabolism; 1,6-anhydro-N-acetylmuramate degradation.</text>
</comment>
<dbReference type="GO" id="GO:0016773">
    <property type="term" value="F:phosphotransferase activity, alcohol group as acceptor"/>
    <property type="evidence" value="ECO:0007669"/>
    <property type="project" value="UniProtKB-UniRule"/>
</dbReference>
<accession>A0A5D6VBC9</accession>
<dbReference type="AlphaFoldDB" id="A0A5D6VBC9"/>
<evidence type="ECO:0000313" key="3">
    <source>
        <dbReference type="Proteomes" id="UP000322791"/>
    </source>
</evidence>
<dbReference type="PANTHER" id="PTHR30605:SF0">
    <property type="entry name" value="ANHYDRO-N-ACETYLMURAMIC ACID KINASE"/>
    <property type="match status" value="1"/>
</dbReference>
<dbReference type="GO" id="GO:0005524">
    <property type="term" value="F:ATP binding"/>
    <property type="evidence" value="ECO:0007669"/>
    <property type="project" value="UniProtKB-UniRule"/>
</dbReference>
<proteinExistence type="inferred from homology"/>
<dbReference type="InterPro" id="IPR005338">
    <property type="entry name" value="Anhydro_N_Ac-Mur_kinase"/>
</dbReference>
<dbReference type="GO" id="GO:0016301">
    <property type="term" value="F:kinase activity"/>
    <property type="evidence" value="ECO:0007669"/>
    <property type="project" value="UniProtKB-KW"/>
</dbReference>
<reference evidence="2 3" key="1">
    <citation type="submission" date="2019-08" db="EMBL/GenBank/DDBJ databases">
        <authorList>
            <person name="Seo M.-J."/>
        </authorList>
    </citation>
    <scope>NUCLEOTIDE SEQUENCE [LARGE SCALE GENOMIC DNA]</scope>
    <source>
        <strain evidence="2 3">KIGAM108</strain>
    </source>
</reference>
<keyword evidence="1" id="KW-0119">Carbohydrate metabolism</keyword>
<dbReference type="GO" id="GO:0009254">
    <property type="term" value="P:peptidoglycan turnover"/>
    <property type="evidence" value="ECO:0007669"/>
    <property type="project" value="UniProtKB-UniRule"/>
</dbReference>
<feature type="binding site" evidence="1">
    <location>
        <begin position="42"/>
        <end position="49"/>
    </location>
    <ligand>
        <name>ATP</name>
        <dbReference type="ChEBI" id="CHEBI:30616"/>
    </ligand>
</feature>
<dbReference type="HAMAP" id="MF_01270">
    <property type="entry name" value="AnhMurNAc_kinase"/>
    <property type="match status" value="1"/>
</dbReference>
<protein>
    <recommendedName>
        <fullName evidence="1">Anhydro-N-acetylmuramic acid kinase</fullName>
        <ecNumber evidence="1">2.7.1.170</ecNumber>
    </recommendedName>
    <alternativeName>
        <fullName evidence="1">AnhMurNAc kinase</fullName>
    </alternativeName>
</protein>
<dbReference type="PANTHER" id="PTHR30605">
    <property type="entry name" value="ANHYDRO-N-ACETYLMURAMIC ACID KINASE"/>
    <property type="match status" value="1"/>
</dbReference>
<dbReference type="InterPro" id="IPR043129">
    <property type="entry name" value="ATPase_NBD"/>
</dbReference>
<dbReference type="SUPFAM" id="SSF53067">
    <property type="entry name" value="Actin-like ATPase domain"/>
    <property type="match status" value="1"/>
</dbReference>
<dbReference type="GO" id="GO:0006040">
    <property type="term" value="P:amino sugar metabolic process"/>
    <property type="evidence" value="ECO:0007669"/>
    <property type="project" value="InterPro"/>
</dbReference>
<dbReference type="EC" id="2.7.1.170" evidence="1"/>
<keyword evidence="1" id="KW-0547">Nucleotide-binding</keyword>